<reference evidence="2" key="1">
    <citation type="journal article" date="2023" name="Front. Plant Sci.">
        <title>Chromosomal-level genome assembly of Melastoma candidum provides insights into trichome evolution.</title>
        <authorList>
            <person name="Zhong Y."/>
            <person name="Wu W."/>
            <person name="Sun C."/>
            <person name="Zou P."/>
            <person name="Liu Y."/>
            <person name="Dai S."/>
            <person name="Zhou R."/>
        </authorList>
    </citation>
    <scope>NUCLEOTIDE SEQUENCE [LARGE SCALE GENOMIC DNA]</scope>
</reference>
<dbReference type="EMBL" id="CM042880">
    <property type="protein sequence ID" value="KAI4388316.1"/>
    <property type="molecule type" value="Genomic_DNA"/>
</dbReference>
<evidence type="ECO:0000313" key="1">
    <source>
        <dbReference type="EMBL" id="KAI4388316.1"/>
    </source>
</evidence>
<proteinExistence type="predicted"/>
<sequence length="360" mass="40419">MAVFSPRSHLPLRIFLISACVLSSALLLHSWLPTIVEFVTAELPPLYAAVSACLRPPYLYILINCIILCIVASSKLQHGRSARESPVPMQRAVATAVPVGVVPKEVDFPLEYAGYEGGYAYGVTVEPVAPEEETGEEEEKEVLVEEAAAVDVTDVVVPDSVAELERRDSTVDVTDAVVMDSMAELERRDSAEFAFMEDIKEKEKHVASVRPPFSTRFGHRRSAKSSPEVGKSLRVSRSRRHDTLESTWRTITDGRAMPLTRHLKKSDTWETHARRGIGNDKNSPPHPRMNKSETVREETGGRTEQNEGQEPVKVRREPSLGQEELNRRVEAFIRKFNEEMRLQREESLNQFQEMISRGAG</sequence>
<comment type="caution">
    <text evidence="1">The sequence shown here is derived from an EMBL/GenBank/DDBJ whole genome shotgun (WGS) entry which is preliminary data.</text>
</comment>
<keyword evidence="2" id="KW-1185">Reference proteome</keyword>
<dbReference type="Proteomes" id="UP001057402">
    <property type="component" value="Chromosome 1"/>
</dbReference>
<accession>A0ACB9SCR2</accession>
<organism evidence="1 2">
    <name type="scientific">Melastoma candidum</name>
    <dbReference type="NCBI Taxonomy" id="119954"/>
    <lineage>
        <taxon>Eukaryota</taxon>
        <taxon>Viridiplantae</taxon>
        <taxon>Streptophyta</taxon>
        <taxon>Embryophyta</taxon>
        <taxon>Tracheophyta</taxon>
        <taxon>Spermatophyta</taxon>
        <taxon>Magnoliopsida</taxon>
        <taxon>eudicotyledons</taxon>
        <taxon>Gunneridae</taxon>
        <taxon>Pentapetalae</taxon>
        <taxon>rosids</taxon>
        <taxon>malvids</taxon>
        <taxon>Myrtales</taxon>
        <taxon>Melastomataceae</taxon>
        <taxon>Melastomatoideae</taxon>
        <taxon>Melastomateae</taxon>
        <taxon>Melastoma</taxon>
    </lineage>
</organism>
<evidence type="ECO:0000313" key="2">
    <source>
        <dbReference type="Proteomes" id="UP001057402"/>
    </source>
</evidence>
<name>A0ACB9SCR2_9MYRT</name>
<gene>
    <name evidence="1" type="ORF">MLD38_000656</name>
</gene>
<protein>
    <submittedName>
        <fullName evidence="1">Uncharacterized protein</fullName>
    </submittedName>
</protein>